<gene>
    <name evidence="1" type="ORF">GCM10011379_22640</name>
</gene>
<dbReference type="Pfam" id="PF14054">
    <property type="entry name" value="DUF4249"/>
    <property type="match status" value="1"/>
</dbReference>
<evidence type="ECO:0000313" key="2">
    <source>
        <dbReference type="Proteomes" id="UP000627292"/>
    </source>
</evidence>
<keyword evidence="2" id="KW-1185">Reference proteome</keyword>
<comment type="caution">
    <text evidence="1">The sequence shown here is derived from an EMBL/GenBank/DDBJ whole genome shotgun (WGS) entry which is preliminary data.</text>
</comment>
<dbReference type="InterPro" id="IPR025345">
    <property type="entry name" value="DUF4249"/>
</dbReference>
<organism evidence="1 2">
    <name type="scientific">Filimonas zeae</name>
    <dbReference type="NCBI Taxonomy" id="1737353"/>
    <lineage>
        <taxon>Bacteria</taxon>
        <taxon>Pseudomonadati</taxon>
        <taxon>Bacteroidota</taxon>
        <taxon>Chitinophagia</taxon>
        <taxon>Chitinophagales</taxon>
        <taxon>Chitinophagaceae</taxon>
        <taxon>Filimonas</taxon>
    </lineage>
</organism>
<dbReference type="AlphaFoldDB" id="A0A917IZ65"/>
<protein>
    <recommendedName>
        <fullName evidence="3">DUF4249 domain-containing protein</fullName>
    </recommendedName>
</protein>
<evidence type="ECO:0008006" key="3">
    <source>
        <dbReference type="Google" id="ProtNLM"/>
    </source>
</evidence>
<reference evidence="1" key="2">
    <citation type="submission" date="2020-09" db="EMBL/GenBank/DDBJ databases">
        <authorList>
            <person name="Sun Q."/>
            <person name="Zhou Y."/>
        </authorList>
    </citation>
    <scope>NUCLEOTIDE SEQUENCE</scope>
    <source>
        <strain evidence="1">CGMCC 1.15290</strain>
    </source>
</reference>
<dbReference type="EMBL" id="BMIB01000002">
    <property type="protein sequence ID" value="GGH67400.1"/>
    <property type="molecule type" value="Genomic_DNA"/>
</dbReference>
<dbReference type="PROSITE" id="PS51257">
    <property type="entry name" value="PROKAR_LIPOPROTEIN"/>
    <property type="match status" value="1"/>
</dbReference>
<evidence type="ECO:0000313" key="1">
    <source>
        <dbReference type="EMBL" id="GGH67400.1"/>
    </source>
</evidence>
<sequence>MIFPLKKLWALPTLFCAAISCRKAIDIDFENAAPVYVIEGKIDNNGYCSVLVSLSQNVSDATAFIGVDSASVTVTEEGGAAVSLRRISKGVYQQTYKGVPGKTYNLAVNVKGNLFTASCKMPAKVNMDGLTITTESISGSRRYVANVQYADPAGEANYYNFVQTINRKKAGIVYVADDRINNGTAVTYPLLYEGNFADSYSAEIKKGDTVQVEMQSIDPVIYKYWYSVKASASGEDIMATPANPVTNLQGGALGYFSAHTAQYKKVVVK</sequence>
<dbReference type="RefSeq" id="WP_188952134.1">
    <property type="nucleotide sequence ID" value="NZ_BMIB01000002.1"/>
</dbReference>
<name>A0A917IZ65_9BACT</name>
<dbReference type="Proteomes" id="UP000627292">
    <property type="component" value="Unassembled WGS sequence"/>
</dbReference>
<accession>A0A917IZ65</accession>
<reference evidence="1" key="1">
    <citation type="journal article" date="2014" name="Int. J. Syst. Evol. Microbiol.">
        <title>Complete genome sequence of Corynebacterium casei LMG S-19264T (=DSM 44701T), isolated from a smear-ripened cheese.</title>
        <authorList>
            <consortium name="US DOE Joint Genome Institute (JGI-PGF)"/>
            <person name="Walter F."/>
            <person name="Albersmeier A."/>
            <person name="Kalinowski J."/>
            <person name="Ruckert C."/>
        </authorList>
    </citation>
    <scope>NUCLEOTIDE SEQUENCE</scope>
    <source>
        <strain evidence="1">CGMCC 1.15290</strain>
    </source>
</reference>
<proteinExistence type="predicted"/>